<dbReference type="CDD" id="cd03747">
    <property type="entry name" value="Ntn_PGA_like"/>
    <property type="match status" value="1"/>
</dbReference>
<evidence type="ECO:0000256" key="5">
    <source>
        <dbReference type="SAM" id="SignalP"/>
    </source>
</evidence>
<dbReference type="PANTHER" id="PTHR34218:SF4">
    <property type="entry name" value="ACYL-HOMOSERINE LACTONE ACYLASE QUIP"/>
    <property type="match status" value="1"/>
</dbReference>
<evidence type="ECO:0000256" key="1">
    <source>
        <dbReference type="ARBA" id="ARBA00006586"/>
    </source>
</evidence>
<feature type="chain" id="PRO_5045050587" evidence="5">
    <location>
        <begin position="29"/>
        <end position="852"/>
    </location>
</feature>
<feature type="signal peptide" evidence="5">
    <location>
        <begin position="1"/>
        <end position="28"/>
    </location>
</feature>
<keyword evidence="3" id="KW-0865">Zymogen</keyword>
<evidence type="ECO:0000313" key="7">
    <source>
        <dbReference type="Proteomes" id="UP000714380"/>
    </source>
</evidence>
<name>A0ABS7ZNS3_9GAMM</name>
<keyword evidence="7" id="KW-1185">Reference proteome</keyword>
<dbReference type="InterPro" id="IPR023343">
    <property type="entry name" value="Penicillin_amidase_dom1"/>
</dbReference>
<evidence type="ECO:0000256" key="4">
    <source>
        <dbReference type="ARBA" id="ARBA00038735"/>
    </source>
</evidence>
<dbReference type="Gene3D" id="3.60.20.10">
    <property type="entry name" value="Glutamine Phosphoribosylpyrophosphate, subunit 1, domain 1"/>
    <property type="match status" value="1"/>
</dbReference>
<comment type="similarity">
    <text evidence="1">Belongs to the peptidase S45 family.</text>
</comment>
<dbReference type="SUPFAM" id="SSF56235">
    <property type="entry name" value="N-terminal nucleophile aminohydrolases (Ntn hydrolases)"/>
    <property type="match status" value="1"/>
</dbReference>
<dbReference type="PANTHER" id="PTHR34218">
    <property type="entry name" value="PEPTIDASE S45 PENICILLIN AMIDASE"/>
    <property type="match status" value="1"/>
</dbReference>
<keyword evidence="2" id="KW-0378">Hydrolase</keyword>
<dbReference type="Gene3D" id="2.30.120.10">
    <property type="match status" value="1"/>
</dbReference>
<dbReference type="Pfam" id="PF01804">
    <property type="entry name" value="Penicil_amidase"/>
    <property type="match status" value="1"/>
</dbReference>
<protein>
    <submittedName>
        <fullName evidence="6">Penicillin acylase family protein</fullName>
    </submittedName>
</protein>
<dbReference type="PIRSF" id="PIRSF001227">
    <property type="entry name" value="Pen_acylase"/>
    <property type="match status" value="1"/>
</dbReference>
<keyword evidence="5" id="KW-0732">Signal</keyword>
<comment type="caution">
    <text evidence="6">The sequence shown here is derived from an EMBL/GenBank/DDBJ whole genome shotgun (WGS) entry which is preliminary data.</text>
</comment>
<dbReference type="PROSITE" id="PS51257">
    <property type="entry name" value="PROKAR_LIPOPROTEIN"/>
    <property type="match status" value="1"/>
</dbReference>
<gene>
    <name evidence="6" type="ORF">I9W95_06980</name>
</gene>
<dbReference type="InterPro" id="IPR014395">
    <property type="entry name" value="Pen/GL7ACA/AHL_acylase"/>
</dbReference>
<dbReference type="Gene3D" id="1.10.439.10">
    <property type="entry name" value="Penicillin Amidohydrolase, domain 1"/>
    <property type="match status" value="1"/>
</dbReference>
<dbReference type="Proteomes" id="UP000714380">
    <property type="component" value="Unassembled WGS sequence"/>
</dbReference>
<dbReference type="Gene3D" id="1.10.1400.10">
    <property type="match status" value="1"/>
</dbReference>
<dbReference type="InterPro" id="IPR029055">
    <property type="entry name" value="Ntn_hydrolases_N"/>
</dbReference>
<sequence length="852" mass="94072">MYNKNKKTWGLALAALTSATLLSGCSSAFDWLASRNLDTPDGVTEVNGLRADVTIRRDDYGVPFIEADSLHDLAFGIGYAMAEDRLAQMVSMNLLARGRLSEMTGELALDMDIYMRTLNIPQVIESRYQALTPELKNLLQRFADGVNAYQDAHADRLPMELVINGYTPESWQPSNTLGLFVLLNLGVGFNLHEELAFLQMAEKFGTEKAAYLAPVYPDEPIDFAEADKLAGVNLAGAVSGQLSYLQQVADKLSTLTGNGIAASNNWGVAATNTQGGKTLVANDTHLLLSQPSTWILMGVKSPEYSGVGITLPGIPAIVAGYNGHIGWGETMVMADTQDIFLEQLRTRDGQREYLYQGEWYPLQKRSETIRVKGADDVVMEVESTRHGPLLNPAITGQPKHEMIAIPYQSEYGLALSWTAQFEDDTIGSFFNLGKAKTMDEAEKALNGVGFIHLNVIYGNEDNVAWQVTGNYPQRKQGSGHFPSPGWSGEYDWQGYWGGENTPRVRNPQSGLLGTGNNRTVEPGYSPVLTSSWYYPERSERIMQMLKAQPKHSRESMQAMQADRKDILVAKVQELWATGPWLQMIDNALADMPEAQRVKAERVLGSIRAFDGEMAEDSASAAIWGGFEHTLLREIFIDDIGSDDSQLWSALMALNGRAYSGYQDHLLGRTTPAGDWAPFWDDATTAEVEDPGQIIVRAAAATWDYLTALQGQDSQHWQWGKMAFYHWKTETTHMLPYLDPVKAMVVGKLAEYTDRGPYPAGGNRNTLNVAGYDLGSDYEVWNIPAMRMIVDFSQPEPLQLVIAGGQSGNPASPHYDDGIDLWLSRVNRSLPLNSDEAVSSHFTSVRTLKSSSQ</sequence>
<comment type="subunit">
    <text evidence="4">Heterodimer of an alpha subunit and a beta subunit processed from the same precursor.</text>
</comment>
<accession>A0ABS7ZNS3</accession>
<evidence type="ECO:0000256" key="3">
    <source>
        <dbReference type="ARBA" id="ARBA00023145"/>
    </source>
</evidence>
<reference evidence="6 7" key="1">
    <citation type="submission" date="2020-12" db="EMBL/GenBank/DDBJ databases">
        <title>Novel Thalassolituus-related marine hydrocarbonoclastic bacteria mediated algae-derived hydrocarbons mineralization in twilight zone of the northern South China Sea.</title>
        <authorList>
            <person name="Dong C."/>
        </authorList>
    </citation>
    <scope>NUCLEOTIDE SEQUENCE [LARGE SCALE GENOMIC DNA]</scope>
    <source>
        <strain evidence="6 7">IMCC1826</strain>
    </source>
</reference>
<evidence type="ECO:0000313" key="6">
    <source>
        <dbReference type="EMBL" id="MCA6063349.1"/>
    </source>
</evidence>
<evidence type="ECO:0000256" key="2">
    <source>
        <dbReference type="ARBA" id="ARBA00022801"/>
    </source>
</evidence>
<organism evidence="6 7">
    <name type="scientific">Thalassolituus marinus</name>
    <dbReference type="NCBI Taxonomy" id="671053"/>
    <lineage>
        <taxon>Bacteria</taxon>
        <taxon>Pseudomonadati</taxon>
        <taxon>Pseudomonadota</taxon>
        <taxon>Gammaproteobacteria</taxon>
        <taxon>Oceanospirillales</taxon>
        <taxon>Oceanospirillaceae</taxon>
        <taxon>Thalassolituus</taxon>
    </lineage>
</organism>
<dbReference type="RefSeq" id="WP_225673270.1">
    <property type="nucleotide sequence ID" value="NZ_JAEDAH010000032.1"/>
</dbReference>
<dbReference type="InterPro" id="IPR043147">
    <property type="entry name" value="Penicillin_amidase_A-knob"/>
</dbReference>
<dbReference type="InterPro" id="IPR043146">
    <property type="entry name" value="Penicillin_amidase_N_B-knob"/>
</dbReference>
<proteinExistence type="inferred from homology"/>
<dbReference type="InterPro" id="IPR002692">
    <property type="entry name" value="S45"/>
</dbReference>
<dbReference type="EMBL" id="JAEDAH010000032">
    <property type="protein sequence ID" value="MCA6063349.1"/>
    <property type="molecule type" value="Genomic_DNA"/>
</dbReference>